<dbReference type="EMBL" id="UINC01058178">
    <property type="protein sequence ID" value="SVB80144.1"/>
    <property type="molecule type" value="Genomic_DNA"/>
</dbReference>
<name>A0A382GYW1_9ZZZZ</name>
<protein>
    <recommendedName>
        <fullName evidence="1">Luciferase-like domain-containing protein</fullName>
    </recommendedName>
</protein>
<gene>
    <name evidence="2" type="ORF">METZ01_LOCUS232998</name>
</gene>
<dbReference type="Gene3D" id="3.20.20.30">
    <property type="entry name" value="Luciferase-like domain"/>
    <property type="match status" value="1"/>
</dbReference>
<accession>A0A382GYW1</accession>
<reference evidence="2" key="1">
    <citation type="submission" date="2018-05" db="EMBL/GenBank/DDBJ databases">
        <authorList>
            <person name="Lanie J.A."/>
            <person name="Ng W.-L."/>
            <person name="Kazmierczak K.M."/>
            <person name="Andrzejewski T.M."/>
            <person name="Davidsen T.M."/>
            <person name="Wayne K.J."/>
            <person name="Tettelin H."/>
            <person name="Glass J.I."/>
            <person name="Rusch D."/>
            <person name="Podicherti R."/>
            <person name="Tsui H.-C.T."/>
            <person name="Winkler M.E."/>
        </authorList>
    </citation>
    <scope>NUCLEOTIDE SEQUENCE</scope>
</reference>
<evidence type="ECO:0000259" key="1">
    <source>
        <dbReference type="Pfam" id="PF00296"/>
    </source>
</evidence>
<dbReference type="Pfam" id="PF00296">
    <property type="entry name" value="Bac_luciferase"/>
    <property type="match status" value="1"/>
</dbReference>
<dbReference type="InterPro" id="IPR011251">
    <property type="entry name" value="Luciferase-like_dom"/>
</dbReference>
<dbReference type="AlphaFoldDB" id="A0A382GYW1"/>
<proteinExistence type="predicted"/>
<sequence length="60" mass="7101">MKFGITFKGEGSPERTRYLVRQAEAAGFEYSWFFDSHILWRDSYVTIAMCIEHTQTMRFG</sequence>
<organism evidence="2">
    <name type="scientific">marine metagenome</name>
    <dbReference type="NCBI Taxonomy" id="408172"/>
    <lineage>
        <taxon>unclassified sequences</taxon>
        <taxon>metagenomes</taxon>
        <taxon>ecological metagenomes</taxon>
    </lineage>
</organism>
<feature type="domain" description="Luciferase-like" evidence="1">
    <location>
        <begin position="9"/>
        <end position="60"/>
    </location>
</feature>
<dbReference type="InterPro" id="IPR036661">
    <property type="entry name" value="Luciferase-like_sf"/>
</dbReference>
<dbReference type="GO" id="GO:0016705">
    <property type="term" value="F:oxidoreductase activity, acting on paired donors, with incorporation or reduction of molecular oxygen"/>
    <property type="evidence" value="ECO:0007669"/>
    <property type="project" value="InterPro"/>
</dbReference>
<dbReference type="SUPFAM" id="SSF51679">
    <property type="entry name" value="Bacterial luciferase-like"/>
    <property type="match status" value="1"/>
</dbReference>
<feature type="non-terminal residue" evidence="2">
    <location>
        <position position="60"/>
    </location>
</feature>
<evidence type="ECO:0000313" key="2">
    <source>
        <dbReference type="EMBL" id="SVB80144.1"/>
    </source>
</evidence>